<protein>
    <recommendedName>
        <fullName evidence="3">DUF2653 domain-containing protein</fullName>
    </recommendedName>
</protein>
<dbReference type="Proteomes" id="UP000031967">
    <property type="component" value="Unassembled WGS sequence"/>
</dbReference>
<organism evidence="1 2">
    <name type="scientific">Gordoniibacillus kamchatkensis</name>
    <dbReference type="NCBI Taxonomy" id="1590651"/>
    <lineage>
        <taxon>Bacteria</taxon>
        <taxon>Bacillati</taxon>
        <taxon>Bacillota</taxon>
        <taxon>Bacilli</taxon>
        <taxon>Bacillales</taxon>
        <taxon>Paenibacillaceae</taxon>
        <taxon>Gordoniibacillus</taxon>
    </lineage>
</organism>
<dbReference type="EMBL" id="JXAK01000005">
    <property type="protein sequence ID" value="KIL41855.1"/>
    <property type="molecule type" value="Genomic_DNA"/>
</dbReference>
<evidence type="ECO:0008006" key="3">
    <source>
        <dbReference type="Google" id="ProtNLM"/>
    </source>
</evidence>
<proteinExistence type="predicted"/>
<sequence>MKIWFAEQDVIDAACVYVAETYQVPIERLNAELRYDEGIGIRGTVEDREHSRLFDLSERDLVDGAVLYLSNYHSFDPRRLTVELQFDENEGVTAVVEKVEVSG</sequence>
<name>A0ABR5ALL6_9BACL</name>
<keyword evidence="2" id="KW-1185">Reference proteome</keyword>
<dbReference type="RefSeq" id="WP_041046015.1">
    <property type="nucleotide sequence ID" value="NZ_JXAK01000005.1"/>
</dbReference>
<accession>A0ABR5ALL6</accession>
<gene>
    <name evidence="1" type="ORF">SD70_04365</name>
</gene>
<comment type="caution">
    <text evidence="1">The sequence shown here is derived from an EMBL/GenBank/DDBJ whole genome shotgun (WGS) entry which is preliminary data.</text>
</comment>
<dbReference type="Pfam" id="PF10850">
    <property type="entry name" value="DUF2653"/>
    <property type="match status" value="2"/>
</dbReference>
<reference evidence="1 2" key="1">
    <citation type="submission" date="2014-12" db="EMBL/GenBank/DDBJ databases">
        <title>Draft genome sequence of Paenibacillus kamchatkensis strain B-2647.</title>
        <authorList>
            <person name="Karlyshev A.V."/>
            <person name="Kudryashova E.B."/>
        </authorList>
    </citation>
    <scope>NUCLEOTIDE SEQUENCE [LARGE SCALE GENOMIC DNA]</scope>
    <source>
        <strain evidence="1 2">VKM B-2647</strain>
    </source>
</reference>
<evidence type="ECO:0000313" key="1">
    <source>
        <dbReference type="EMBL" id="KIL41855.1"/>
    </source>
</evidence>
<dbReference type="InterPro" id="IPR020516">
    <property type="entry name" value="Uncharacterised_YxcD"/>
</dbReference>
<evidence type="ECO:0000313" key="2">
    <source>
        <dbReference type="Proteomes" id="UP000031967"/>
    </source>
</evidence>